<keyword evidence="1" id="KW-1133">Transmembrane helix</keyword>
<reference evidence="2" key="2">
    <citation type="journal article" date="2015" name="Fish Shellfish Immunol.">
        <title>Early steps in the European eel (Anguilla anguilla)-Vibrio vulnificus interaction in the gills: Role of the RtxA13 toxin.</title>
        <authorList>
            <person name="Callol A."/>
            <person name="Pajuelo D."/>
            <person name="Ebbesson L."/>
            <person name="Teles M."/>
            <person name="MacKenzie S."/>
            <person name="Amaro C."/>
        </authorList>
    </citation>
    <scope>NUCLEOTIDE SEQUENCE</scope>
</reference>
<keyword evidence="1" id="KW-0472">Membrane</keyword>
<evidence type="ECO:0000256" key="1">
    <source>
        <dbReference type="SAM" id="Phobius"/>
    </source>
</evidence>
<keyword evidence="1" id="KW-0812">Transmembrane</keyword>
<name>A0A0E9UKK3_ANGAN</name>
<evidence type="ECO:0000313" key="2">
    <source>
        <dbReference type="EMBL" id="JAH66251.1"/>
    </source>
</evidence>
<reference evidence="2" key="1">
    <citation type="submission" date="2014-11" db="EMBL/GenBank/DDBJ databases">
        <authorList>
            <person name="Amaro Gonzalez C."/>
        </authorList>
    </citation>
    <scope>NUCLEOTIDE SEQUENCE</scope>
</reference>
<proteinExistence type="predicted"/>
<organism evidence="2">
    <name type="scientific">Anguilla anguilla</name>
    <name type="common">European freshwater eel</name>
    <name type="synonym">Muraena anguilla</name>
    <dbReference type="NCBI Taxonomy" id="7936"/>
    <lineage>
        <taxon>Eukaryota</taxon>
        <taxon>Metazoa</taxon>
        <taxon>Chordata</taxon>
        <taxon>Craniata</taxon>
        <taxon>Vertebrata</taxon>
        <taxon>Euteleostomi</taxon>
        <taxon>Actinopterygii</taxon>
        <taxon>Neopterygii</taxon>
        <taxon>Teleostei</taxon>
        <taxon>Anguilliformes</taxon>
        <taxon>Anguillidae</taxon>
        <taxon>Anguilla</taxon>
    </lineage>
</organism>
<sequence length="31" mass="3551">MDRNRQTRGRYSIGALICNLGISYALLFFNS</sequence>
<accession>A0A0E9UKK3</accession>
<protein>
    <submittedName>
        <fullName evidence="2">Uncharacterized protein</fullName>
    </submittedName>
</protein>
<dbReference type="AlphaFoldDB" id="A0A0E9UKK3"/>
<feature type="transmembrane region" description="Helical" evidence="1">
    <location>
        <begin position="12"/>
        <end position="29"/>
    </location>
</feature>
<dbReference type="EMBL" id="GBXM01042326">
    <property type="protein sequence ID" value="JAH66251.1"/>
    <property type="molecule type" value="Transcribed_RNA"/>
</dbReference>